<dbReference type="SMART" id="SM00448">
    <property type="entry name" value="REC"/>
    <property type="match status" value="1"/>
</dbReference>
<gene>
    <name evidence="4" type="ORF">DQQ10_00330</name>
</gene>
<dbReference type="AlphaFoldDB" id="A0A364Y9K1"/>
<protein>
    <recommendedName>
        <fullName evidence="3">Response regulatory domain-containing protein</fullName>
    </recommendedName>
</protein>
<dbReference type="RefSeq" id="WP_112744815.1">
    <property type="nucleotide sequence ID" value="NZ_QMFY01000001.1"/>
</dbReference>
<dbReference type="GO" id="GO:0000160">
    <property type="term" value="P:phosphorelay signal transduction system"/>
    <property type="evidence" value="ECO:0007669"/>
    <property type="project" value="InterPro"/>
</dbReference>
<accession>A0A364Y9K1</accession>
<dbReference type="InterPro" id="IPR011006">
    <property type="entry name" value="CheY-like_superfamily"/>
</dbReference>
<feature type="modified residue" description="4-aspartylphosphate" evidence="2">
    <location>
        <position position="56"/>
    </location>
</feature>
<proteinExistence type="predicted"/>
<name>A0A364Y9K1_9BACT</name>
<evidence type="ECO:0000313" key="4">
    <source>
        <dbReference type="EMBL" id="RAW02598.1"/>
    </source>
</evidence>
<dbReference type="InterPro" id="IPR050595">
    <property type="entry name" value="Bact_response_regulator"/>
</dbReference>
<evidence type="ECO:0000259" key="3">
    <source>
        <dbReference type="PROSITE" id="PS50110"/>
    </source>
</evidence>
<sequence length="124" mass="13943">MLVLAVDDDDDDLDMLRETLSQIDESIVYITARNGLNAIDYLKNDVIAIPDVIFLDINMPLLNGREMLLAIHELPEMSDTKVVMFSTNISPSDRAFFQQHNAACEIKPSSMAKWTDVIRNVIGC</sequence>
<organism evidence="4 5">
    <name type="scientific">Pseudochryseolinea flava</name>
    <dbReference type="NCBI Taxonomy" id="2059302"/>
    <lineage>
        <taxon>Bacteria</taxon>
        <taxon>Pseudomonadati</taxon>
        <taxon>Bacteroidota</taxon>
        <taxon>Cytophagia</taxon>
        <taxon>Cytophagales</taxon>
        <taxon>Fulvivirgaceae</taxon>
        <taxon>Pseudochryseolinea</taxon>
    </lineage>
</organism>
<dbReference type="Gene3D" id="3.40.50.2300">
    <property type="match status" value="1"/>
</dbReference>
<dbReference type="SUPFAM" id="SSF52172">
    <property type="entry name" value="CheY-like"/>
    <property type="match status" value="1"/>
</dbReference>
<evidence type="ECO:0000256" key="2">
    <source>
        <dbReference type="PROSITE-ProRule" id="PRU00169"/>
    </source>
</evidence>
<dbReference type="Proteomes" id="UP000251889">
    <property type="component" value="Unassembled WGS sequence"/>
</dbReference>
<dbReference type="EMBL" id="QMFY01000001">
    <property type="protein sequence ID" value="RAW02598.1"/>
    <property type="molecule type" value="Genomic_DNA"/>
</dbReference>
<dbReference type="PANTHER" id="PTHR44591:SF3">
    <property type="entry name" value="RESPONSE REGULATORY DOMAIN-CONTAINING PROTEIN"/>
    <property type="match status" value="1"/>
</dbReference>
<evidence type="ECO:0000313" key="5">
    <source>
        <dbReference type="Proteomes" id="UP000251889"/>
    </source>
</evidence>
<reference evidence="4 5" key="1">
    <citation type="submission" date="2018-06" db="EMBL/GenBank/DDBJ databases">
        <title>Chryseolinea flavus sp. nov., a member of the phylum Bacteroidetes isolated from soil.</title>
        <authorList>
            <person name="Li Y."/>
            <person name="Wang J."/>
        </authorList>
    </citation>
    <scope>NUCLEOTIDE SEQUENCE [LARGE SCALE GENOMIC DNA]</scope>
    <source>
        <strain evidence="4 5">SDU1-6</strain>
    </source>
</reference>
<feature type="domain" description="Response regulatory" evidence="3">
    <location>
        <begin position="2"/>
        <end position="122"/>
    </location>
</feature>
<dbReference type="OrthoDB" id="7631574at2"/>
<dbReference type="PROSITE" id="PS50110">
    <property type="entry name" value="RESPONSE_REGULATORY"/>
    <property type="match status" value="1"/>
</dbReference>
<dbReference type="InterPro" id="IPR001789">
    <property type="entry name" value="Sig_transdc_resp-reg_receiver"/>
</dbReference>
<keyword evidence="1 2" id="KW-0597">Phosphoprotein</keyword>
<dbReference type="Pfam" id="PF00072">
    <property type="entry name" value="Response_reg"/>
    <property type="match status" value="1"/>
</dbReference>
<keyword evidence="5" id="KW-1185">Reference proteome</keyword>
<dbReference type="PANTHER" id="PTHR44591">
    <property type="entry name" value="STRESS RESPONSE REGULATOR PROTEIN 1"/>
    <property type="match status" value="1"/>
</dbReference>
<evidence type="ECO:0000256" key="1">
    <source>
        <dbReference type="ARBA" id="ARBA00022553"/>
    </source>
</evidence>
<comment type="caution">
    <text evidence="4">The sequence shown here is derived from an EMBL/GenBank/DDBJ whole genome shotgun (WGS) entry which is preliminary data.</text>
</comment>